<name>A0A378IUS3_9GAMM</name>
<keyword evidence="1" id="KW-0472">Membrane</keyword>
<reference evidence="3 4" key="1">
    <citation type="submission" date="2018-06" db="EMBL/GenBank/DDBJ databases">
        <authorList>
            <consortium name="Pathogen Informatics"/>
            <person name="Doyle S."/>
        </authorList>
    </citation>
    <scope>NUCLEOTIDE SEQUENCE [LARGE SCALE GENOMIC DNA]</scope>
    <source>
        <strain evidence="3 4">NCTC11978</strain>
    </source>
</reference>
<evidence type="ECO:0000313" key="4">
    <source>
        <dbReference type="Proteomes" id="UP000254033"/>
    </source>
</evidence>
<evidence type="ECO:0000256" key="2">
    <source>
        <dbReference type="SAM" id="SignalP"/>
    </source>
</evidence>
<dbReference type="Proteomes" id="UP000254033">
    <property type="component" value="Unassembled WGS sequence"/>
</dbReference>
<feature type="transmembrane region" description="Helical" evidence="1">
    <location>
        <begin position="180"/>
        <end position="198"/>
    </location>
</feature>
<dbReference type="Gene3D" id="3.40.30.10">
    <property type="entry name" value="Glutaredoxin"/>
    <property type="match status" value="1"/>
</dbReference>
<keyword evidence="1" id="KW-0812">Transmembrane</keyword>
<gene>
    <name evidence="3" type="ORF">NCTC11978_02156</name>
</gene>
<feature type="transmembrane region" description="Helical" evidence="1">
    <location>
        <begin position="210"/>
        <end position="228"/>
    </location>
</feature>
<feature type="transmembrane region" description="Helical" evidence="1">
    <location>
        <begin position="345"/>
        <end position="364"/>
    </location>
</feature>
<accession>A0A378IUS3</accession>
<dbReference type="RefSeq" id="WP_115175588.1">
    <property type="nucleotide sequence ID" value="NZ_UGNY01000001.1"/>
</dbReference>
<feature type="transmembrane region" description="Helical" evidence="1">
    <location>
        <begin position="370"/>
        <end position="389"/>
    </location>
</feature>
<evidence type="ECO:0000313" key="3">
    <source>
        <dbReference type="EMBL" id="STX38966.1"/>
    </source>
</evidence>
<organism evidence="3 4">
    <name type="scientific">Legionella feeleii</name>
    <dbReference type="NCBI Taxonomy" id="453"/>
    <lineage>
        <taxon>Bacteria</taxon>
        <taxon>Pseudomonadati</taxon>
        <taxon>Pseudomonadota</taxon>
        <taxon>Gammaproteobacteria</taxon>
        <taxon>Legionellales</taxon>
        <taxon>Legionellaceae</taxon>
        <taxon>Legionella</taxon>
    </lineage>
</organism>
<feature type="chain" id="PRO_5016829318" description="Thioredoxin domain-containing protein" evidence="2">
    <location>
        <begin position="23"/>
        <end position="393"/>
    </location>
</feature>
<dbReference type="EMBL" id="UGNY01000001">
    <property type="protein sequence ID" value="STX38966.1"/>
    <property type="molecule type" value="Genomic_DNA"/>
</dbReference>
<evidence type="ECO:0000256" key="1">
    <source>
        <dbReference type="SAM" id="Phobius"/>
    </source>
</evidence>
<feature type="signal peptide" evidence="2">
    <location>
        <begin position="1"/>
        <end position="22"/>
    </location>
</feature>
<sequence>MRIALKIILSTLLFCSVSSGFAEIAAPAWFSLDKNKQVKLRVELFLSSVCPHCKKADEFFRTLEAKESWIEVHRYIINEDKVALEFFNQRLQQQHVDSFAMPAIFFCDSRWVGFDSAENSGKVLLRALNYCHQQIVAADQLTPLTRTLLKQWATASWYDMSIEYKPSPALFIPMMALTDALNPCATFCIMALFAFLWLTPTQLAQFTRGIAFIVAVGLVHFFQQAYTAAFYHTWTWLSIFSALLGLGLLAYVGSNYFKVRTEKPIYITGILVVLTAMVIQAYQQTCTPSFALVFEQWLAAQPVSPTRLALYQLGYQLIYLVPLLVLIIVFSFLSHSKSLEKPRLVITQVSWMILTIIGCFFIFYPKGLSSLWISFVALAVAILLGWLTAKRSA</sequence>
<keyword evidence="2" id="KW-0732">Signal</keyword>
<dbReference type="SUPFAM" id="SSF52833">
    <property type="entry name" value="Thioredoxin-like"/>
    <property type="match status" value="1"/>
</dbReference>
<evidence type="ECO:0008006" key="5">
    <source>
        <dbReference type="Google" id="ProtNLM"/>
    </source>
</evidence>
<keyword evidence="1" id="KW-1133">Transmembrane helix</keyword>
<feature type="transmembrane region" description="Helical" evidence="1">
    <location>
        <begin position="234"/>
        <end position="253"/>
    </location>
</feature>
<feature type="transmembrane region" description="Helical" evidence="1">
    <location>
        <begin position="265"/>
        <end position="282"/>
    </location>
</feature>
<proteinExistence type="predicted"/>
<dbReference type="InterPro" id="IPR036249">
    <property type="entry name" value="Thioredoxin-like_sf"/>
</dbReference>
<protein>
    <recommendedName>
        <fullName evidence="5">Thioredoxin domain-containing protein</fullName>
    </recommendedName>
</protein>
<feature type="transmembrane region" description="Helical" evidence="1">
    <location>
        <begin position="313"/>
        <end position="333"/>
    </location>
</feature>
<dbReference type="AlphaFoldDB" id="A0A378IUS3"/>